<dbReference type="RefSeq" id="WP_326123681.1">
    <property type="nucleotide sequence ID" value="NZ_JARSFG010000016.1"/>
</dbReference>
<dbReference type="SMART" id="SM00411">
    <property type="entry name" value="BHL"/>
    <property type="match status" value="1"/>
</dbReference>
<evidence type="ECO:0000256" key="3">
    <source>
        <dbReference type="ARBA" id="ARBA00023125"/>
    </source>
</evidence>
<dbReference type="InterPro" id="IPR010992">
    <property type="entry name" value="IHF-like_DNA-bd_dom_sf"/>
</dbReference>
<reference evidence="5 6" key="1">
    <citation type="submission" date="2023-03" db="EMBL/GenBank/DDBJ databases">
        <title>Bacillus Genome Sequencing.</title>
        <authorList>
            <person name="Dunlap C."/>
        </authorList>
    </citation>
    <scope>NUCLEOTIDE SEQUENCE [LARGE SCALE GENOMIC DNA]</scope>
    <source>
        <strain evidence="5 6">B-59205</strain>
    </source>
</reference>
<protein>
    <submittedName>
        <fullName evidence="5">HU family DNA-binding protein</fullName>
    </submittedName>
</protein>
<evidence type="ECO:0000256" key="4">
    <source>
        <dbReference type="RuleBase" id="RU003939"/>
    </source>
</evidence>
<evidence type="ECO:0000256" key="2">
    <source>
        <dbReference type="ARBA" id="ARBA00023067"/>
    </source>
</evidence>
<dbReference type="GO" id="GO:0030261">
    <property type="term" value="P:chromosome condensation"/>
    <property type="evidence" value="ECO:0007669"/>
    <property type="project" value="UniProtKB-KW"/>
</dbReference>
<name>A0AAW9NS61_9BACL</name>
<comment type="caution">
    <text evidence="5">The sequence shown here is derived from an EMBL/GenBank/DDBJ whole genome shotgun (WGS) entry which is preliminary data.</text>
</comment>
<dbReference type="GO" id="GO:0030527">
    <property type="term" value="F:structural constituent of chromatin"/>
    <property type="evidence" value="ECO:0007669"/>
    <property type="project" value="InterPro"/>
</dbReference>
<dbReference type="SUPFAM" id="SSF47729">
    <property type="entry name" value="IHF-like DNA-binding proteins"/>
    <property type="match status" value="1"/>
</dbReference>
<dbReference type="PANTHER" id="PTHR33175:SF3">
    <property type="entry name" value="DNA-BINDING PROTEIN HU-BETA"/>
    <property type="match status" value="1"/>
</dbReference>
<dbReference type="InterPro" id="IPR000119">
    <property type="entry name" value="Hist_DNA-bd"/>
</dbReference>
<proteinExistence type="inferred from homology"/>
<keyword evidence="2" id="KW-0226">DNA condensation</keyword>
<dbReference type="EMBL" id="JARSFG010000016">
    <property type="protein sequence ID" value="MEC1179187.1"/>
    <property type="molecule type" value="Genomic_DNA"/>
</dbReference>
<dbReference type="GO" id="GO:0003677">
    <property type="term" value="F:DNA binding"/>
    <property type="evidence" value="ECO:0007669"/>
    <property type="project" value="UniProtKB-KW"/>
</dbReference>
<accession>A0AAW9NS61</accession>
<organism evidence="5 6">
    <name type="scientific">Metasolibacillus meyeri</name>
    <dbReference type="NCBI Taxonomy" id="1071052"/>
    <lineage>
        <taxon>Bacteria</taxon>
        <taxon>Bacillati</taxon>
        <taxon>Bacillota</taxon>
        <taxon>Bacilli</taxon>
        <taxon>Bacillales</taxon>
        <taxon>Caryophanaceae</taxon>
        <taxon>Metasolibacillus</taxon>
    </lineage>
</organism>
<gene>
    <name evidence="5" type="ORF">P9B03_11890</name>
</gene>
<evidence type="ECO:0000313" key="5">
    <source>
        <dbReference type="EMBL" id="MEC1179187.1"/>
    </source>
</evidence>
<keyword evidence="6" id="KW-1185">Reference proteome</keyword>
<evidence type="ECO:0000256" key="1">
    <source>
        <dbReference type="ARBA" id="ARBA00010529"/>
    </source>
</evidence>
<dbReference type="AlphaFoldDB" id="A0AAW9NS61"/>
<dbReference type="PANTHER" id="PTHR33175">
    <property type="entry name" value="DNA-BINDING PROTEIN HU"/>
    <property type="match status" value="1"/>
</dbReference>
<dbReference type="PRINTS" id="PR01727">
    <property type="entry name" value="DNABINDINGHU"/>
</dbReference>
<dbReference type="Pfam" id="PF00216">
    <property type="entry name" value="Bac_DNA_binding"/>
    <property type="match status" value="1"/>
</dbReference>
<dbReference type="Gene3D" id="4.10.520.10">
    <property type="entry name" value="IHF-like DNA-binding proteins"/>
    <property type="match status" value="1"/>
</dbReference>
<comment type="similarity">
    <text evidence="1 4">Belongs to the bacterial histone-like protein family.</text>
</comment>
<evidence type="ECO:0000313" key="6">
    <source>
        <dbReference type="Proteomes" id="UP001344888"/>
    </source>
</evidence>
<keyword evidence="3 5" id="KW-0238">DNA-binding</keyword>
<sequence length="96" mass="10608">MNTVALAKKVQAELEELVNTKLTTDKARAIVDTIFNTIGDTIATNEKVSITRFGDFAKSERVARKGCNPQTGEEMMIPAFYVAKFKAAKALKEKIK</sequence>
<dbReference type="Proteomes" id="UP001344888">
    <property type="component" value="Unassembled WGS sequence"/>
</dbReference>